<dbReference type="GO" id="GO:0005886">
    <property type="term" value="C:plasma membrane"/>
    <property type="evidence" value="ECO:0007669"/>
    <property type="project" value="UniProtKB-SubCell"/>
</dbReference>
<evidence type="ECO:0000256" key="10">
    <source>
        <dbReference type="ARBA" id="ARBA00022777"/>
    </source>
</evidence>
<feature type="domain" description="AAA" evidence="17">
    <location>
        <begin position="603"/>
        <end position="728"/>
    </location>
</feature>
<keyword evidence="19" id="KW-1185">Reference proteome</keyword>
<evidence type="ECO:0000256" key="12">
    <source>
        <dbReference type="ARBA" id="ARBA00022989"/>
    </source>
</evidence>
<evidence type="ECO:0000256" key="4">
    <source>
        <dbReference type="ARBA" id="ARBA00011903"/>
    </source>
</evidence>
<evidence type="ECO:0000256" key="5">
    <source>
        <dbReference type="ARBA" id="ARBA00022475"/>
    </source>
</evidence>
<dbReference type="NCBIfam" id="TIGR01007">
    <property type="entry name" value="eps_fam"/>
    <property type="match status" value="1"/>
</dbReference>
<dbReference type="Pfam" id="PF02706">
    <property type="entry name" value="Wzz"/>
    <property type="match status" value="1"/>
</dbReference>
<keyword evidence="14" id="KW-0829">Tyrosine-protein kinase</keyword>
<dbReference type="InterPro" id="IPR025669">
    <property type="entry name" value="AAA_dom"/>
</dbReference>
<keyword evidence="7" id="KW-0808">Transferase</keyword>
<evidence type="ECO:0000313" key="19">
    <source>
        <dbReference type="Proteomes" id="UP000036951"/>
    </source>
</evidence>
<keyword evidence="5" id="KW-1003">Cell membrane</keyword>
<evidence type="ECO:0000256" key="3">
    <source>
        <dbReference type="ARBA" id="ARBA00008883"/>
    </source>
</evidence>
<accession>A0A8E1QZY3</accession>
<reference evidence="18 19" key="1">
    <citation type="submission" date="2015-06" db="EMBL/GenBank/DDBJ databases">
        <title>Prevotella sp. 109, sp. nov., a novel member of the family Prevotellaceae isolated from human faeces.</title>
        <authorList>
            <person name="Shkoporov A.N."/>
            <person name="Chaplin A.V."/>
            <person name="Kafarskaia L.I."/>
            <person name="Efimov B.A."/>
        </authorList>
    </citation>
    <scope>NUCLEOTIDE SEQUENCE [LARGE SCALE GENOMIC DNA]</scope>
    <source>
        <strain evidence="18 19">109</strain>
    </source>
</reference>
<dbReference type="GO" id="GO:0042802">
    <property type="term" value="F:identical protein binding"/>
    <property type="evidence" value="ECO:0007669"/>
    <property type="project" value="UniProtKB-ARBA"/>
</dbReference>
<dbReference type="GO" id="GO:0004715">
    <property type="term" value="F:non-membrane spanning protein tyrosine kinase activity"/>
    <property type="evidence" value="ECO:0007669"/>
    <property type="project" value="UniProtKB-EC"/>
</dbReference>
<keyword evidence="9" id="KW-0547">Nucleotide-binding</keyword>
<evidence type="ECO:0000256" key="2">
    <source>
        <dbReference type="ARBA" id="ARBA00007316"/>
    </source>
</evidence>
<dbReference type="InterPro" id="IPR027417">
    <property type="entry name" value="P-loop_NTPase"/>
</dbReference>
<evidence type="ECO:0000256" key="7">
    <source>
        <dbReference type="ARBA" id="ARBA00022679"/>
    </source>
</evidence>
<keyword evidence="10" id="KW-0418">Kinase</keyword>
<name>A0A8E1QZY3_9BACT</name>
<dbReference type="FunFam" id="3.40.50.300:FF:000527">
    <property type="entry name" value="Tyrosine-protein kinase etk"/>
    <property type="match status" value="1"/>
</dbReference>
<keyword evidence="11" id="KW-0067">ATP-binding</keyword>
<evidence type="ECO:0000313" key="18">
    <source>
        <dbReference type="EMBL" id="KOO68786.1"/>
    </source>
</evidence>
<keyword evidence="13" id="KW-0472">Membrane</keyword>
<dbReference type="EC" id="2.7.10.2" evidence="4"/>
<comment type="caution">
    <text evidence="18">The sequence shown here is derived from an EMBL/GenBank/DDBJ whole genome shotgun (WGS) entry which is preliminary data.</text>
</comment>
<organism evidence="18 19">
    <name type="scientific">Xylanibacter rarus</name>
    <dbReference type="NCBI Taxonomy" id="1676614"/>
    <lineage>
        <taxon>Bacteria</taxon>
        <taxon>Pseudomonadati</taxon>
        <taxon>Bacteroidota</taxon>
        <taxon>Bacteroidia</taxon>
        <taxon>Bacteroidales</taxon>
        <taxon>Prevotellaceae</taxon>
        <taxon>Xylanibacter</taxon>
    </lineage>
</organism>
<evidence type="ECO:0000259" key="16">
    <source>
        <dbReference type="Pfam" id="PF02706"/>
    </source>
</evidence>
<comment type="catalytic activity">
    <reaction evidence="15">
        <text>L-tyrosyl-[protein] + ATP = O-phospho-L-tyrosyl-[protein] + ADP + H(+)</text>
        <dbReference type="Rhea" id="RHEA:10596"/>
        <dbReference type="Rhea" id="RHEA-COMP:10136"/>
        <dbReference type="Rhea" id="RHEA-COMP:20101"/>
        <dbReference type="ChEBI" id="CHEBI:15378"/>
        <dbReference type="ChEBI" id="CHEBI:30616"/>
        <dbReference type="ChEBI" id="CHEBI:46858"/>
        <dbReference type="ChEBI" id="CHEBI:61978"/>
        <dbReference type="ChEBI" id="CHEBI:456216"/>
        <dbReference type="EC" id="2.7.10.2"/>
    </reaction>
</comment>
<dbReference type="OrthoDB" id="9794577at2"/>
<evidence type="ECO:0000256" key="8">
    <source>
        <dbReference type="ARBA" id="ARBA00022692"/>
    </source>
</evidence>
<keyword evidence="8" id="KW-0812">Transmembrane</keyword>
<evidence type="ECO:0000256" key="11">
    <source>
        <dbReference type="ARBA" id="ARBA00022840"/>
    </source>
</evidence>
<dbReference type="PANTHER" id="PTHR32309:SF13">
    <property type="entry name" value="FERRIC ENTEROBACTIN TRANSPORT PROTEIN FEPE"/>
    <property type="match status" value="1"/>
</dbReference>
<keyword evidence="6" id="KW-0997">Cell inner membrane</keyword>
<gene>
    <name evidence="18" type="ORF">ACU52_06405</name>
</gene>
<dbReference type="PANTHER" id="PTHR32309">
    <property type="entry name" value="TYROSINE-PROTEIN KINASE"/>
    <property type="match status" value="1"/>
</dbReference>
<evidence type="ECO:0000256" key="1">
    <source>
        <dbReference type="ARBA" id="ARBA00004429"/>
    </source>
</evidence>
<comment type="subcellular location">
    <subcellularLocation>
        <location evidence="1">Cell inner membrane</location>
        <topology evidence="1">Multi-pass membrane protein</topology>
    </subcellularLocation>
</comment>
<dbReference type="InterPro" id="IPR005702">
    <property type="entry name" value="Wzc-like_C"/>
</dbReference>
<comment type="similarity">
    <text evidence="3">Belongs to the etk/wzc family.</text>
</comment>
<evidence type="ECO:0000259" key="17">
    <source>
        <dbReference type="Pfam" id="PF13614"/>
    </source>
</evidence>
<dbReference type="CDD" id="cd05387">
    <property type="entry name" value="BY-kinase"/>
    <property type="match status" value="1"/>
</dbReference>
<proteinExistence type="inferred from homology"/>
<evidence type="ECO:0000256" key="6">
    <source>
        <dbReference type="ARBA" id="ARBA00022519"/>
    </source>
</evidence>
<dbReference type="InterPro" id="IPR003856">
    <property type="entry name" value="LPS_length_determ_N"/>
</dbReference>
<dbReference type="Gene3D" id="3.40.50.300">
    <property type="entry name" value="P-loop containing nucleotide triphosphate hydrolases"/>
    <property type="match status" value="1"/>
</dbReference>
<dbReference type="Pfam" id="PF13614">
    <property type="entry name" value="AAA_31"/>
    <property type="match status" value="1"/>
</dbReference>
<dbReference type="InterPro" id="IPR050445">
    <property type="entry name" value="Bact_polysacc_biosynth/exp"/>
</dbReference>
<dbReference type="AlphaFoldDB" id="A0A8E1QZY3"/>
<comment type="similarity">
    <text evidence="2">Belongs to the CpsD/CapB family.</text>
</comment>
<evidence type="ECO:0000256" key="14">
    <source>
        <dbReference type="ARBA" id="ARBA00023137"/>
    </source>
</evidence>
<dbReference type="SUPFAM" id="SSF52540">
    <property type="entry name" value="P-loop containing nucleoside triphosphate hydrolases"/>
    <property type="match status" value="1"/>
</dbReference>
<dbReference type="RefSeq" id="WP_053398178.1">
    <property type="nucleotide sequence ID" value="NZ_JBGKLN010000021.1"/>
</dbReference>
<evidence type="ECO:0000256" key="9">
    <source>
        <dbReference type="ARBA" id="ARBA00022741"/>
    </source>
</evidence>
<dbReference type="GO" id="GO:0005524">
    <property type="term" value="F:ATP binding"/>
    <property type="evidence" value="ECO:0007669"/>
    <property type="project" value="UniProtKB-KW"/>
</dbReference>
<keyword evidence="12" id="KW-1133">Transmembrane helix</keyword>
<evidence type="ECO:0000256" key="15">
    <source>
        <dbReference type="ARBA" id="ARBA00051245"/>
    </source>
</evidence>
<feature type="domain" description="Polysaccharide chain length determinant N-terminal" evidence="16">
    <location>
        <begin position="20"/>
        <end position="118"/>
    </location>
</feature>
<dbReference type="Proteomes" id="UP000036951">
    <property type="component" value="Unassembled WGS sequence"/>
</dbReference>
<evidence type="ECO:0000256" key="13">
    <source>
        <dbReference type="ARBA" id="ARBA00023136"/>
    </source>
</evidence>
<protein>
    <recommendedName>
        <fullName evidence="4">non-specific protein-tyrosine kinase</fullName>
        <ecNumber evidence="4">2.7.10.2</ecNumber>
    </recommendedName>
</protein>
<dbReference type="EMBL" id="LFQU01000009">
    <property type="protein sequence ID" value="KOO68786.1"/>
    <property type="molecule type" value="Genomic_DNA"/>
</dbReference>
<sequence length="835" mass="94049">MNELKNNQEVQEFAEEQSSFNFQTIYKAFILNWKWFILSILICVGIGFLYLRYTTPVYNTIAKLLIKDDDNSRRSGRGGLQALESMSNLGIISNNYGIENEQEILTSTTVAEQAVRDLKLYVNYYLKGHVKDQLIYKEQPINVDMDFAHMDKLNAPVKLKITRKDNGYIVKGTYYIPENEVAFDGPYEIEKTIDGIPAVIRTKVGIITLTANGRYKLEDGESEIAILNSPRIAAYKYVKSLSVEQTSKTSSVLSLQLQDQDISRSMDYLRQLVVCYNRQANEDKNEIAVRTEEFINERLAKINAELSSTDGELEDYKKRNRLMELKLDATTTSTNTSVYEQKLNEANTQISLITSLINFANRPGNRHQVLPSNVGLQDEASTSLINEYNKIALERNRLLRTASENSPVVIELTSQLDDMQASIHQALQQAKKSLTIQRDAIQMQLGQYSGEVTKAPEQERILTQIGRQQEVKSGLYLMLLQKREENSISLAATADKGKLIEMPQYAGKVSPKGSIIMLIALIMGIAIPSLILYVINFFRYRIEGHEDVASLTKLPIIADIVVASETAKTRADIVVHENQNNQMEEIFRSMRTNIQFMLKEKQNVIMFTSSTSGEGKTFTAANLAVSFALLGKKVILIGLDIRKPRLAELFKINNHNNGITPLLTMTNPEWSDVKKQIVPSEINNNLDLLMAGPIPPNPAELVSRPALEQVLNLLRENYDYVLVDTAPVGLVTDTLQIGKHADICIYMCRADYTPKASFGMINELAAENKLPNLCIAINGIDLSDKKYGYYYGYGKYGKYGKYGHYGKGKSYGSYGNYGDYSNSHYGNKNDTSVKR</sequence>